<name>A0A089RX23_9LACO</name>
<feature type="transmembrane region" description="Helical" evidence="11">
    <location>
        <begin position="319"/>
        <end position="343"/>
    </location>
</feature>
<dbReference type="KEGG" id="lsj:LSJ_1438"/>
<dbReference type="InterPro" id="IPR051125">
    <property type="entry name" value="ABC-4/HrtB_transporter"/>
</dbReference>
<evidence type="ECO:0000256" key="5">
    <source>
        <dbReference type="ARBA" id="ARBA00022448"/>
    </source>
</evidence>
<evidence type="ECO:0000256" key="1">
    <source>
        <dbReference type="ARBA" id="ARBA00004651"/>
    </source>
</evidence>
<dbReference type="EMBL" id="DYVK01000019">
    <property type="protein sequence ID" value="HJG14882.1"/>
    <property type="molecule type" value="Genomic_DNA"/>
</dbReference>
<dbReference type="PANTHER" id="PTHR43738:SF1">
    <property type="entry name" value="HEMIN TRANSPORT SYSTEM PERMEASE PROTEIN HRTB-RELATED"/>
    <property type="match status" value="1"/>
</dbReference>
<reference evidence="15 21" key="4">
    <citation type="submission" date="2017-04" db="EMBL/GenBank/DDBJ databases">
        <title>Complete genome sequence of Lactobacillus salivarius ZLS006, a probiotic strain isolated from healthy piglet.</title>
        <authorList>
            <person name="Zhang D."/>
        </authorList>
    </citation>
    <scope>NUCLEOTIDE SEQUENCE [LARGE SCALE GENOMIC DNA]</scope>
    <source>
        <strain evidence="15 21">ZLS006</strain>
    </source>
</reference>
<comment type="function">
    <text evidence="10">Part of the ABC transporter complex hrt involved in hemin import. Responsible for the translocation of the substrate across the membrane.</text>
</comment>
<evidence type="ECO:0000313" key="22">
    <source>
        <dbReference type="Proteomes" id="UP000218139"/>
    </source>
</evidence>
<feature type="domain" description="ABC3 transporter permease C-terminal" evidence="12">
    <location>
        <begin position="235"/>
        <end position="347"/>
    </location>
</feature>
<dbReference type="AlphaFoldDB" id="A0A089RX23"/>
<evidence type="ECO:0000256" key="7">
    <source>
        <dbReference type="ARBA" id="ARBA00022692"/>
    </source>
</evidence>
<dbReference type="InterPro" id="IPR025857">
    <property type="entry name" value="MacB_PCD"/>
</dbReference>
<evidence type="ECO:0000256" key="4">
    <source>
        <dbReference type="ARBA" id="ARBA00016962"/>
    </source>
</evidence>
<evidence type="ECO:0000313" key="15">
    <source>
        <dbReference type="EMBL" id="ARU18832.1"/>
    </source>
</evidence>
<evidence type="ECO:0000313" key="19">
    <source>
        <dbReference type="Proteomes" id="UP000029488"/>
    </source>
</evidence>
<dbReference type="Proteomes" id="UP000218139">
    <property type="component" value="Unassembled WGS sequence"/>
</dbReference>
<reference evidence="18 22" key="2">
    <citation type="submission" date="2016-05" db="EMBL/GenBank/DDBJ databases">
        <authorList>
            <person name="Lee J.-Y."/>
            <person name="Kim E.B."/>
            <person name="Choi Y.-J."/>
        </authorList>
    </citation>
    <scope>NUCLEOTIDE SEQUENCE [LARGE SCALE GENOMIC DNA]</scope>
    <source>
        <strain evidence="18 22">KLA006</strain>
    </source>
</reference>
<reference evidence="16" key="6">
    <citation type="submission" date="2021-09" db="EMBL/GenBank/DDBJ databases">
        <authorList>
            <person name="Gilroy R."/>
        </authorList>
    </citation>
    <scope>NUCLEOTIDE SEQUENCE</scope>
    <source>
        <strain evidence="16">CHK189-29639</strain>
    </source>
</reference>
<evidence type="ECO:0000256" key="8">
    <source>
        <dbReference type="ARBA" id="ARBA00022989"/>
    </source>
</evidence>
<dbReference type="Pfam" id="PF12704">
    <property type="entry name" value="MacB_PCD"/>
    <property type="match status" value="1"/>
</dbReference>
<dbReference type="RefSeq" id="WP_003705290.1">
    <property type="nucleotide sequence ID" value="NZ_CP007646.1"/>
</dbReference>
<gene>
    <name evidence="18" type="ORF">A8C52_02625</name>
    <name evidence="17" type="ORF">B6U56_07325</name>
    <name evidence="15" type="ORF">B7R82_01925</name>
    <name evidence="16" type="ORF">K8V06_01920</name>
    <name evidence="14" type="ORF">LSJ_1438</name>
</gene>
<evidence type="ECO:0000256" key="6">
    <source>
        <dbReference type="ARBA" id="ARBA00022475"/>
    </source>
</evidence>
<comment type="subunit">
    <text evidence="3">The complex is composed of two ATP-binding proteins (HrtA), two transmembrane proteins (HrtB) and a solute-binding protein.</text>
</comment>
<protein>
    <recommendedName>
        <fullName evidence="4">Putative hemin transport system permease protein HrtB</fullName>
    </recommendedName>
</protein>
<keyword evidence="9 11" id="KW-0472">Membrane</keyword>
<organism evidence="14 19">
    <name type="scientific">Ligilactobacillus salivarius</name>
    <dbReference type="NCBI Taxonomy" id="1624"/>
    <lineage>
        <taxon>Bacteria</taxon>
        <taxon>Bacillati</taxon>
        <taxon>Bacillota</taxon>
        <taxon>Bacilli</taxon>
        <taxon>Lactobacillales</taxon>
        <taxon>Lactobacillaceae</taxon>
        <taxon>Ligilactobacillus</taxon>
    </lineage>
</organism>
<dbReference type="EMBL" id="LXZO01000134">
    <property type="protein sequence ID" value="PAY44168.1"/>
    <property type="molecule type" value="Genomic_DNA"/>
</dbReference>
<comment type="similarity">
    <text evidence="2">Belongs to the ABC-4 integral membrane protein family. HrtB subfamily.</text>
</comment>
<feature type="transmembrane region" description="Helical" evidence="11">
    <location>
        <begin position="15"/>
        <end position="39"/>
    </location>
</feature>
<keyword evidence="8 11" id="KW-1133">Transmembrane helix</keyword>
<evidence type="ECO:0000259" key="13">
    <source>
        <dbReference type="Pfam" id="PF12704"/>
    </source>
</evidence>
<comment type="subcellular location">
    <subcellularLocation>
        <location evidence="1">Cell membrane</location>
        <topology evidence="1">Multi-pass membrane protein</topology>
    </subcellularLocation>
</comment>
<feature type="transmembrane region" description="Helical" evidence="11">
    <location>
        <begin position="234"/>
        <end position="256"/>
    </location>
</feature>
<evidence type="ECO:0000313" key="18">
    <source>
        <dbReference type="EMBL" id="PAY44168.1"/>
    </source>
</evidence>
<dbReference type="Proteomes" id="UP000195378">
    <property type="component" value="Chromosome"/>
</dbReference>
<dbReference type="GO" id="GO:0005886">
    <property type="term" value="C:plasma membrane"/>
    <property type="evidence" value="ECO:0007669"/>
    <property type="project" value="UniProtKB-SubCell"/>
</dbReference>
<sequence>MFLALKEIKHEKLRYGLIIAMIALISYLIFILTSLALGLAQENTAAIDSWKIKSVVLNKDSDTNLRQSLLTTEQVNKLTKNKNNAVIAEATVVAKATDKEKQSASFIGLEKEQFINRDLKISSGRKFTNNHEVVIDDSFKQKGYKLGDYLTLNSDSTKYKIVGFTHNAKINISPIIYGTTTTWQNLRGMGSNFGGSAIVSKKNSIKNTDTSLKLYTVEEVINKLPGYSAQNSTFIFMIGFLMIISLIIIAVFLYIITIQKIGNYAVLRAQGSPAKLLVNATFYQSLILTIIGLGISIFLTIGTSFLIPNTVPMSFNLTFMFVVSLGLILMAILGSLIPIRIVLKVDPVSVIGG</sequence>
<dbReference type="Proteomes" id="UP000759256">
    <property type="component" value="Unassembled WGS sequence"/>
</dbReference>
<dbReference type="Pfam" id="PF02687">
    <property type="entry name" value="FtsX"/>
    <property type="match status" value="1"/>
</dbReference>
<evidence type="ECO:0000256" key="3">
    <source>
        <dbReference type="ARBA" id="ARBA00011131"/>
    </source>
</evidence>
<dbReference type="EMBL" id="NBEF01000025">
    <property type="protein sequence ID" value="OQQ89649.1"/>
    <property type="molecule type" value="Genomic_DNA"/>
</dbReference>
<evidence type="ECO:0000313" key="17">
    <source>
        <dbReference type="EMBL" id="OQQ89649.1"/>
    </source>
</evidence>
<evidence type="ECO:0000313" key="14">
    <source>
        <dbReference type="EMBL" id="AIR11092.1"/>
    </source>
</evidence>
<evidence type="ECO:0000313" key="21">
    <source>
        <dbReference type="Proteomes" id="UP000195378"/>
    </source>
</evidence>
<keyword evidence="5" id="KW-0813">Transport</keyword>
<dbReference type="EMBL" id="CP020858">
    <property type="protein sequence ID" value="ARU18832.1"/>
    <property type="molecule type" value="Genomic_DNA"/>
</dbReference>
<dbReference type="InterPro" id="IPR003838">
    <property type="entry name" value="ABC3_permease_C"/>
</dbReference>
<feature type="transmembrane region" description="Helical" evidence="11">
    <location>
        <begin position="276"/>
        <end position="307"/>
    </location>
</feature>
<dbReference type="PANTHER" id="PTHR43738">
    <property type="entry name" value="ABC TRANSPORTER, MEMBRANE PROTEIN"/>
    <property type="match status" value="1"/>
</dbReference>
<reference evidence="17 20" key="3">
    <citation type="submission" date="2017-03" db="EMBL/GenBank/DDBJ databases">
        <title>Phylogenomics and comparative genomics of Lactobacillus salivarius, a mammalian gut commensal.</title>
        <authorList>
            <person name="Harris H.M."/>
        </authorList>
    </citation>
    <scope>NUCLEOTIDE SEQUENCE [LARGE SCALE GENOMIC DNA]</scope>
    <source>
        <strain evidence="17 20">JCM 1047</strain>
    </source>
</reference>
<accession>A0A089RX23</accession>
<dbReference type="Proteomes" id="UP000192575">
    <property type="component" value="Unassembled WGS sequence"/>
</dbReference>
<feature type="domain" description="MacB-like periplasmic core" evidence="13">
    <location>
        <begin position="16"/>
        <end position="185"/>
    </location>
</feature>
<reference evidence="14 19" key="1">
    <citation type="journal article" date="2014" name="BMC Genomics">
        <title>Unusual genome complexity in Lactobacillus salivarius JCM1046.</title>
        <authorList>
            <person name="Raftis E.J."/>
            <person name="Forde B.M."/>
            <person name="Claesson M.J."/>
            <person name="O'Toole P.W."/>
        </authorList>
    </citation>
    <scope>NUCLEOTIDE SEQUENCE [LARGE SCALE GENOMIC DNA]</scope>
    <source>
        <strain evidence="14 19">JCM1046</strain>
    </source>
</reference>
<evidence type="ECO:0000313" key="16">
    <source>
        <dbReference type="EMBL" id="HJG14882.1"/>
    </source>
</evidence>
<evidence type="ECO:0000313" key="20">
    <source>
        <dbReference type="Proteomes" id="UP000192575"/>
    </source>
</evidence>
<evidence type="ECO:0000256" key="10">
    <source>
        <dbReference type="ARBA" id="ARBA00024973"/>
    </source>
</evidence>
<evidence type="ECO:0000259" key="12">
    <source>
        <dbReference type="Pfam" id="PF02687"/>
    </source>
</evidence>
<keyword evidence="7 11" id="KW-0812">Transmembrane</keyword>
<evidence type="ECO:0000256" key="11">
    <source>
        <dbReference type="SAM" id="Phobius"/>
    </source>
</evidence>
<evidence type="ECO:0000256" key="2">
    <source>
        <dbReference type="ARBA" id="ARBA00008697"/>
    </source>
</evidence>
<keyword evidence="6" id="KW-1003">Cell membrane</keyword>
<dbReference type="EMBL" id="CP007646">
    <property type="protein sequence ID" value="AIR11092.1"/>
    <property type="molecule type" value="Genomic_DNA"/>
</dbReference>
<evidence type="ECO:0000256" key="9">
    <source>
        <dbReference type="ARBA" id="ARBA00023136"/>
    </source>
</evidence>
<dbReference type="Proteomes" id="UP000029488">
    <property type="component" value="Chromosome"/>
</dbReference>
<reference evidence="16" key="5">
    <citation type="journal article" date="2021" name="PeerJ">
        <title>Extensive microbial diversity within the chicken gut microbiome revealed by metagenomics and culture.</title>
        <authorList>
            <person name="Gilroy R."/>
            <person name="Ravi A."/>
            <person name="Getino M."/>
            <person name="Pursley I."/>
            <person name="Horton D.L."/>
            <person name="Alikhan N.F."/>
            <person name="Baker D."/>
            <person name="Gharbi K."/>
            <person name="Hall N."/>
            <person name="Watson M."/>
            <person name="Adriaenssens E.M."/>
            <person name="Foster-Nyarko E."/>
            <person name="Jarju S."/>
            <person name="Secka A."/>
            <person name="Antonio M."/>
            <person name="Oren A."/>
            <person name="Chaudhuri R.R."/>
            <person name="La Ragione R."/>
            <person name="Hildebrand F."/>
            <person name="Pallen M.J."/>
        </authorList>
    </citation>
    <scope>NUCLEOTIDE SEQUENCE</scope>
    <source>
        <strain evidence="16">CHK189-29639</strain>
    </source>
</reference>
<proteinExistence type="inferred from homology"/>